<evidence type="ECO:0000259" key="11">
    <source>
        <dbReference type="Pfam" id="PF02742"/>
    </source>
</evidence>
<dbReference type="KEGG" id="pnd:Pla175_33310"/>
<feature type="transmembrane region" description="Helical" evidence="10">
    <location>
        <begin position="62"/>
        <end position="79"/>
    </location>
</feature>
<feature type="transmembrane region" description="Helical" evidence="10">
    <location>
        <begin position="185"/>
        <end position="209"/>
    </location>
</feature>
<dbReference type="CDD" id="cd06550">
    <property type="entry name" value="TM_ABC_iron-siderophores_like"/>
    <property type="match status" value="1"/>
</dbReference>
<dbReference type="GO" id="GO:0010043">
    <property type="term" value="P:response to zinc ion"/>
    <property type="evidence" value="ECO:0007669"/>
    <property type="project" value="TreeGrafter"/>
</dbReference>
<evidence type="ECO:0000256" key="1">
    <source>
        <dbReference type="ARBA" id="ARBA00004651"/>
    </source>
</evidence>
<dbReference type="PANTHER" id="PTHR30477">
    <property type="entry name" value="ABC-TRANSPORTER METAL-BINDING PROTEIN"/>
    <property type="match status" value="1"/>
</dbReference>
<dbReference type="AlphaFoldDB" id="A0A518DEN0"/>
<accession>A0A518DEN0</accession>
<dbReference type="Gene3D" id="1.10.10.10">
    <property type="entry name" value="Winged helix-like DNA-binding domain superfamily/Winged helix DNA-binding domain"/>
    <property type="match status" value="1"/>
</dbReference>
<dbReference type="InterPro" id="IPR037294">
    <property type="entry name" value="ABC_BtuC-like"/>
</dbReference>
<dbReference type="OrthoDB" id="9788905at2"/>
<evidence type="ECO:0000256" key="9">
    <source>
        <dbReference type="SAM" id="MobiDB-lite"/>
    </source>
</evidence>
<feature type="transmembrane region" description="Helical" evidence="10">
    <location>
        <begin position="266"/>
        <end position="286"/>
    </location>
</feature>
<keyword evidence="7 10" id="KW-0472">Membrane</keyword>
<dbReference type="PANTHER" id="PTHR30477:SF3">
    <property type="entry name" value="METAL TRANSPORT SYSTEM MEMBRANE PROTEIN CT_069-RELATED"/>
    <property type="match status" value="1"/>
</dbReference>
<dbReference type="InterPro" id="IPR001367">
    <property type="entry name" value="Fe_dep_repressor"/>
</dbReference>
<keyword evidence="3 8" id="KW-0813">Transport</keyword>
<evidence type="ECO:0000256" key="10">
    <source>
        <dbReference type="SAM" id="Phobius"/>
    </source>
</evidence>
<reference evidence="12 13" key="1">
    <citation type="submission" date="2019-02" db="EMBL/GenBank/DDBJ databases">
        <title>Deep-cultivation of Planctomycetes and their phenomic and genomic characterization uncovers novel biology.</title>
        <authorList>
            <person name="Wiegand S."/>
            <person name="Jogler M."/>
            <person name="Boedeker C."/>
            <person name="Pinto D."/>
            <person name="Vollmers J."/>
            <person name="Rivas-Marin E."/>
            <person name="Kohn T."/>
            <person name="Peeters S.H."/>
            <person name="Heuer A."/>
            <person name="Rast P."/>
            <person name="Oberbeckmann S."/>
            <person name="Bunk B."/>
            <person name="Jeske O."/>
            <person name="Meyerdierks A."/>
            <person name="Storesund J.E."/>
            <person name="Kallscheuer N."/>
            <person name="Luecker S."/>
            <person name="Lage O.M."/>
            <person name="Pohl T."/>
            <person name="Merkel B.J."/>
            <person name="Hornburger P."/>
            <person name="Mueller R.-W."/>
            <person name="Bruemmer F."/>
            <person name="Labrenz M."/>
            <person name="Spormann A.M."/>
            <person name="Op den Camp H."/>
            <person name="Overmann J."/>
            <person name="Amann R."/>
            <person name="Jetten M.S.M."/>
            <person name="Mascher T."/>
            <person name="Medema M.H."/>
            <person name="Devos D.P."/>
            <person name="Kaster A.-K."/>
            <person name="Ovreas L."/>
            <person name="Rohde M."/>
            <person name="Galperin M.Y."/>
            <person name="Jogler C."/>
        </authorList>
    </citation>
    <scope>NUCLEOTIDE SEQUENCE [LARGE SCALE GENOMIC DNA]</scope>
    <source>
        <strain evidence="12 13">Pla175</strain>
    </source>
</reference>
<sequence>MILDPIVSKLLVGAGLLGASAGIVGALAVLRRRALVGDMLAHAALPGICLGFLVVGTRSAPALTLGALATGLLGVGLVAQIRRFTRTGEDAALAIVLSTFFGAGVVLLSIIQRNPSGEQAGLNQYLFGEIAALTRRDVDVLAVLLVCVVAVTVLLHKEVKTWLFDEGFGRTLGLPLLWLDWGVMGLVALVTVVALPICGVVLTAGMLIYPAAAARFWTGRFGALVALAGLIGAAVGAVGIVLASLAGSATGLLGTVLRGDHGSPPPPGPVIVLLGGLVFLASMLFAPRRGAVVRAVRMARLRLRMGSDHLLRSLFELVEPNLPATPDVVLSQATESLPESGMLERLVVRDAMARDWIRSTSPGRVQLTPAGLAAAADVTRKHRLWELYLLEHADIAADHVHRDADDLEHLLPAELVAGLERALAAEGKLPDSPDNLRVPTSPHALEAGDA</sequence>
<dbReference type="GO" id="GO:0003700">
    <property type="term" value="F:DNA-binding transcription factor activity"/>
    <property type="evidence" value="ECO:0007669"/>
    <property type="project" value="InterPro"/>
</dbReference>
<evidence type="ECO:0000256" key="4">
    <source>
        <dbReference type="ARBA" id="ARBA00022475"/>
    </source>
</evidence>
<dbReference type="SUPFAM" id="SSF81345">
    <property type="entry name" value="ABC transporter involved in vitamin B12 uptake, BtuC"/>
    <property type="match status" value="1"/>
</dbReference>
<evidence type="ECO:0000256" key="6">
    <source>
        <dbReference type="ARBA" id="ARBA00022989"/>
    </source>
</evidence>
<feature type="transmembrane region" description="Helical" evidence="10">
    <location>
        <begin position="138"/>
        <end position="155"/>
    </location>
</feature>
<keyword evidence="13" id="KW-1185">Reference proteome</keyword>
<protein>
    <submittedName>
        <fullName evidence="12">Manganese transport system membrane protein MntB</fullName>
    </submittedName>
</protein>
<name>A0A518DEN0_9BACT</name>
<dbReference type="EMBL" id="CP036291">
    <property type="protein sequence ID" value="QDU89934.1"/>
    <property type="molecule type" value="Genomic_DNA"/>
</dbReference>
<feature type="transmembrane region" description="Helical" evidence="10">
    <location>
        <begin position="39"/>
        <end position="56"/>
    </location>
</feature>
<dbReference type="Gene3D" id="1.10.3470.10">
    <property type="entry name" value="ABC transporter involved in vitamin B12 uptake, BtuC"/>
    <property type="match status" value="1"/>
</dbReference>
<feature type="transmembrane region" description="Helical" evidence="10">
    <location>
        <begin position="221"/>
        <end position="246"/>
    </location>
</feature>
<evidence type="ECO:0000256" key="3">
    <source>
        <dbReference type="ARBA" id="ARBA00022448"/>
    </source>
</evidence>
<evidence type="ECO:0000313" key="13">
    <source>
        <dbReference type="Proteomes" id="UP000317429"/>
    </source>
</evidence>
<evidence type="ECO:0000313" key="12">
    <source>
        <dbReference type="EMBL" id="QDU89934.1"/>
    </source>
</evidence>
<feature type="transmembrane region" description="Helical" evidence="10">
    <location>
        <begin position="91"/>
        <end position="111"/>
    </location>
</feature>
<evidence type="ECO:0000256" key="7">
    <source>
        <dbReference type="ARBA" id="ARBA00023136"/>
    </source>
</evidence>
<evidence type="ECO:0000256" key="8">
    <source>
        <dbReference type="RuleBase" id="RU003943"/>
    </source>
</evidence>
<dbReference type="Proteomes" id="UP000317429">
    <property type="component" value="Chromosome"/>
</dbReference>
<comment type="similarity">
    <text evidence="2 8">Belongs to the ABC-3 integral membrane protein family.</text>
</comment>
<dbReference type="RefSeq" id="WP_145287430.1">
    <property type="nucleotide sequence ID" value="NZ_CP036291.1"/>
</dbReference>
<dbReference type="InterPro" id="IPR036421">
    <property type="entry name" value="Fe_dep_repressor_sf"/>
</dbReference>
<dbReference type="GO" id="GO:0046914">
    <property type="term" value="F:transition metal ion binding"/>
    <property type="evidence" value="ECO:0007669"/>
    <property type="project" value="InterPro"/>
</dbReference>
<gene>
    <name evidence="12" type="primary">mntB_1</name>
    <name evidence="12" type="ORF">Pla175_33310</name>
</gene>
<feature type="region of interest" description="Disordered" evidence="9">
    <location>
        <begin position="426"/>
        <end position="450"/>
    </location>
</feature>
<dbReference type="GO" id="GO:0046983">
    <property type="term" value="F:protein dimerization activity"/>
    <property type="evidence" value="ECO:0007669"/>
    <property type="project" value="InterPro"/>
</dbReference>
<dbReference type="InterPro" id="IPR036388">
    <property type="entry name" value="WH-like_DNA-bd_sf"/>
</dbReference>
<keyword evidence="5 8" id="KW-0812">Transmembrane</keyword>
<dbReference type="InterPro" id="IPR001626">
    <property type="entry name" value="ABC_TroCD"/>
</dbReference>
<dbReference type="InterPro" id="IPR022689">
    <property type="entry name" value="Iron_dep_repressor"/>
</dbReference>
<dbReference type="GO" id="GO:0055085">
    <property type="term" value="P:transmembrane transport"/>
    <property type="evidence" value="ECO:0007669"/>
    <property type="project" value="InterPro"/>
</dbReference>
<proteinExistence type="inferred from homology"/>
<evidence type="ECO:0000256" key="5">
    <source>
        <dbReference type="ARBA" id="ARBA00022692"/>
    </source>
</evidence>
<feature type="transmembrane region" description="Helical" evidence="10">
    <location>
        <begin position="6"/>
        <end position="30"/>
    </location>
</feature>
<dbReference type="SUPFAM" id="SSF47979">
    <property type="entry name" value="Iron-dependent repressor protein, dimerization domain"/>
    <property type="match status" value="1"/>
</dbReference>
<keyword evidence="6 10" id="KW-1133">Transmembrane helix</keyword>
<dbReference type="Pfam" id="PF00950">
    <property type="entry name" value="ABC-3"/>
    <property type="match status" value="1"/>
</dbReference>
<evidence type="ECO:0000256" key="2">
    <source>
        <dbReference type="ARBA" id="ARBA00008034"/>
    </source>
</evidence>
<feature type="domain" description="Iron dependent repressor metal binding and dimerisation" evidence="11">
    <location>
        <begin position="368"/>
        <end position="423"/>
    </location>
</feature>
<dbReference type="Pfam" id="PF02742">
    <property type="entry name" value="Fe_dep_repr_C"/>
    <property type="match status" value="1"/>
</dbReference>
<comment type="subcellular location">
    <subcellularLocation>
        <location evidence="1 8">Cell membrane</location>
        <topology evidence="1 8">Multi-pass membrane protein</topology>
    </subcellularLocation>
</comment>
<dbReference type="SMART" id="SM00529">
    <property type="entry name" value="HTH_DTXR"/>
    <property type="match status" value="1"/>
</dbReference>
<dbReference type="GO" id="GO:0043190">
    <property type="term" value="C:ATP-binding cassette (ABC) transporter complex"/>
    <property type="evidence" value="ECO:0007669"/>
    <property type="project" value="InterPro"/>
</dbReference>
<organism evidence="12 13">
    <name type="scientific">Pirellulimonas nuda</name>
    <dbReference type="NCBI Taxonomy" id="2528009"/>
    <lineage>
        <taxon>Bacteria</taxon>
        <taxon>Pseudomonadati</taxon>
        <taxon>Planctomycetota</taxon>
        <taxon>Planctomycetia</taxon>
        <taxon>Pirellulales</taxon>
        <taxon>Lacipirellulaceae</taxon>
        <taxon>Pirellulimonas</taxon>
    </lineage>
</organism>
<keyword evidence="4" id="KW-1003">Cell membrane</keyword>